<dbReference type="RefSeq" id="WP_232543337.1">
    <property type="nucleotide sequence ID" value="NZ_BMUB01000044.1"/>
</dbReference>
<dbReference type="InterPro" id="IPR018062">
    <property type="entry name" value="HTH_AraC-typ_CS"/>
</dbReference>
<protein>
    <recommendedName>
        <fullName evidence="4">HTH araC/xylS-type domain-containing protein</fullName>
    </recommendedName>
</protein>
<dbReference type="PANTHER" id="PTHR46796:SF15">
    <property type="entry name" value="BLL1074 PROTEIN"/>
    <property type="match status" value="1"/>
</dbReference>
<dbReference type="Proteomes" id="UP000610124">
    <property type="component" value="Unassembled WGS sequence"/>
</dbReference>
<accession>A0A8H9I5T2</accession>
<comment type="caution">
    <text evidence="5">The sequence shown here is derived from an EMBL/GenBank/DDBJ whole genome shotgun (WGS) entry which is preliminary data.</text>
</comment>
<evidence type="ECO:0000313" key="5">
    <source>
        <dbReference type="EMBL" id="GGV07386.1"/>
    </source>
</evidence>
<dbReference type="Pfam" id="PF12833">
    <property type="entry name" value="HTH_18"/>
    <property type="match status" value="1"/>
</dbReference>
<dbReference type="PROSITE" id="PS00041">
    <property type="entry name" value="HTH_ARAC_FAMILY_1"/>
    <property type="match status" value="1"/>
</dbReference>
<gene>
    <name evidence="5" type="ORF">GCM10010502_73110</name>
</gene>
<reference evidence="5" key="1">
    <citation type="journal article" date="2014" name="Int. J. Syst. Evol. Microbiol.">
        <title>Complete genome sequence of Corynebacterium casei LMG S-19264T (=DSM 44701T), isolated from a smear-ripened cheese.</title>
        <authorList>
            <consortium name="US DOE Joint Genome Institute (JGI-PGF)"/>
            <person name="Walter F."/>
            <person name="Albersmeier A."/>
            <person name="Kalinowski J."/>
            <person name="Ruckert C."/>
        </authorList>
    </citation>
    <scope>NUCLEOTIDE SEQUENCE</scope>
    <source>
        <strain evidence="5">JCM 4434</strain>
    </source>
</reference>
<keyword evidence="3" id="KW-0804">Transcription</keyword>
<feature type="domain" description="HTH araC/xylS-type" evidence="4">
    <location>
        <begin position="1"/>
        <end position="50"/>
    </location>
</feature>
<proteinExistence type="predicted"/>
<dbReference type="InterPro" id="IPR050204">
    <property type="entry name" value="AraC_XylS_family_regulators"/>
</dbReference>
<evidence type="ECO:0000313" key="6">
    <source>
        <dbReference type="Proteomes" id="UP000610124"/>
    </source>
</evidence>
<evidence type="ECO:0000256" key="3">
    <source>
        <dbReference type="ARBA" id="ARBA00023163"/>
    </source>
</evidence>
<dbReference type="InterPro" id="IPR009057">
    <property type="entry name" value="Homeodomain-like_sf"/>
</dbReference>
<dbReference type="GO" id="GO:0003700">
    <property type="term" value="F:DNA-binding transcription factor activity"/>
    <property type="evidence" value="ECO:0007669"/>
    <property type="project" value="InterPro"/>
</dbReference>
<dbReference type="EMBL" id="BMUB01000044">
    <property type="protein sequence ID" value="GGV07386.1"/>
    <property type="molecule type" value="Genomic_DNA"/>
</dbReference>
<sequence length="58" mass="6137">MRVTRAVDLIAEGASSLADLAAQLGFADQAHLTCTVREHVGHTPTALRRLLVPDARGS</sequence>
<evidence type="ECO:0000259" key="4">
    <source>
        <dbReference type="PROSITE" id="PS01124"/>
    </source>
</evidence>
<dbReference type="AlphaFoldDB" id="A0A8H9I5T2"/>
<evidence type="ECO:0000256" key="1">
    <source>
        <dbReference type="ARBA" id="ARBA00023015"/>
    </source>
</evidence>
<dbReference type="GeneID" id="97490162"/>
<dbReference type="PANTHER" id="PTHR46796">
    <property type="entry name" value="HTH-TYPE TRANSCRIPTIONAL ACTIVATOR RHAS-RELATED"/>
    <property type="match status" value="1"/>
</dbReference>
<keyword evidence="2" id="KW-0238">DNA-binding</keyword>
<dbReference type="PROSITE" id="PS01124">
    <property type="entry name" value="HTH_ARAC_FAMILY_2"/>
    <property type="match status" value="1"/>
</dbReference>
<keyword evidence="1" id="KW-0805">Transcription regulation</keyword>
<dbReference type="InterPro" id="IPR018060">
    <property type="entry name" value="HTH_AraC"/>
</dbReference>
<dbReference type="Gene3D" id="1.10.10.60">
    <property type="entry name" value="Homeodomain-like"/>
    <property type="match status" value="1"/>
</dbReference>
<organism evidence="5 6">
    <name type="scientific">Kitasatospora aureofaciens</name>
    <name type="common">Streptomyces aureofaciens</name>
    <dbReference type="NCBI Taxonomy" id="1894"/>
    <lineage>
        <taxon>Bacteria</taxon>
        <taxon>Bacillati</taxon>
        <taxon>Actinomycetota</taxon>
        <taxon>Actinomycetes</taxon>
        <taxon>Kitasatosporales</taxon>
        <taxon>Streptomycetaceae</taxon>
        <taxon>Kitasatospora</taxon>
    </lineage>
</organism>
<reference evidence="5" key="2">
    <citation type="submission" date="2020-09" db="EMBL/GenBank/DDBJ databases">
        <authorList>
            <person name="Sun Q."/>
            <person name="Ohkuma M."/>
        </authorList>
    </citation>
    <scope>NUCLEOTIDE SEQUENCE</scope>
    <source>
        <strain evidence="5">JCM 4434</strain>
    </source>
</reference>
<dbReference type="SUPFAM" id="SSF46689">
    <property type="entry name" value="Homeodomain-like"/>
    <property type="match status" value="1"/>
</dbReference>
<name>A0A8H9I5T2_KITAU</name>
<dbReference type="GO" id="GO:0043565">
    <property type="term" value="F:sequence-specific DNA binding"/>
    <property type="evidence" value="ECO:0007669"/>
    <property type="project" value="InterPro"/>
</dbReference>
<evidence type="ECO:0000256" key="2">
    <source>
        <dbReference type="ARBA" id="ARBA00023125"/>
    </source>
</evidence>